<dbReference type="GO" id="GO:0005634">
    <property type="term" value="C:nucleus"/>
    <property type="evidence" value="ECO:0007669"/>
    <property type="project" value="TreeGrafter"/>
</dbReference>
<dbReference type="PANTHER" id="PTHR24006">
    <property type="entry name" value="UBIQUITIN CARBOXYL-TERMINAL HYDROLASE"/>
    <property type="match status" value="1"/>
</dbReference>
<keyword evidence="4 7" id="KW-0378">Hydrolase</keyword>
<comment type="caution">
    <text evidence="10">The sequence shown here is derived from an EMBL/GenBank/DDBJ whole genome shotgun (WGS) entry which is preliminary data.</text>
</comment>
<dbReference type="GO" id="GO:0016579">
    <property type="term" value="P:protein deubiquitination"/>
    <property type="evidence" value="ECO:0007669"/>
    <property type="project" value="InterPro"/>
</dbReference>
<accession>A0A3L6RUH6</accession>
<dbReference type="InterPro" id="IPR050164">
    <property type="entry name" value="Peptidase_C19"/>
</dbReference>
<feature type="region of interest" description="Disordered" evidence="8">
    <location>
        <begin position="83"/>
        <end position="108"/>
    </location>
</feature>
<evidence type="ECO:0000256" key="4">
    <source>
        <dbReference type="ARBA" id="ARBA00022801"/>
    </source>
</evidence>
<dbReference type="SUPFAM" id="SSF54001">
    <property type="entry name" value="Cysteine proteinases"/>
    <property type="match status" value="1"/>
</dbReference>
<keyword evidence="11" id="KW-1185">Reference proteome</keyword>
<dbReference type="AlphaFoldDB" id="A0A3L6RUH6"/>
<organism evidence="10 11">
    <name type="scientific">Panicum miliaceum</name>
    <name type="common">Proso millet</name>
    <name type="synonym">Broomcorn millet</name>
    <dbReference type="NCBI Taxonomy" id="4540"/>
    <lineage>
        <taxon>Eukaryota</taxon>
        <taxon>Viridiplantae</taxon>
        <taxon>Streptophyta</taxon>
        <taxon>Embryophyta</taxon>
        <taxon>Tracheophyta</taxon>
        <taxon>Spermatophyta</taxon>
        <taxon>Magnoliopsida</taxon>
        <taxon>Liliopsida</taxon>
        <taxon>Poales</taxon>
        <taxon>Poaceae</taxon>
        <taxon>PACMAD clade</taxon>
        <taxon>Panicoideae</taxon>
        <taxon>Panicodae</taxon>
        <taxon>Paniceae</taxon>
        <taxon>Panicinae</taxon>
        <taxon>Panicum</taxon>
        <taxon>Panicum sect. Panicum</taxon>
    </lineage>
</organism>
<dbReference type="PROSITE" id="PS00973">
    <property type="entry name" value="USP_2"/>
    <property type="match status" value="1"/>
</dbReference>
<feature type="compositionally biased region" description="Polar residues" evidence="8">
    <location>
        <begin position="586"/>
        <end position="596"/>
    </location>
</feature>
<comment type="function">
    <text evidence="6 7">Recognizes and hydrolyzes the peptide bond at the C-terminal Gly of ubiquitin. Involved in the processing of poly-ubiquitin precursors as well as that of ubiquitinated proteins.</text>
</comment>
<evidence type="ECO:0000256" key="1">
    <source>
        <dbReference type="ARBA" id="ARBA00009085"/>
    </source>
</evidence>
<keyword evidence="3 7" id="KW-0833">Ubl conjugation pathway</keyword>
<reference evidence="11" key="1">
    <citation type="journal article" date="2019" name="Nat. Commun.">
        <title>The genome of broomcorn millet.</title>
        <authorList>
            <person name="Zou C."/>
            <person name="Miki D."/>
            <person name="Li D."/>
            <person name="Tang Q."/>
            <person name="Xiao L."/>
            <person name="Rajput S."/>
            <person name="Deng P."/>
            <person name="Jia W."/>
            <person name="Huang R."/>
            <person name="Zhang M."/>
            <person name="Sun Y."/>
            <person name="Hu J."/>
            <person name="Fu X."/>
            <person name="Schnable P.S."/>
            <person name="Li F."/>
            <person name="Zhang H."/>
            <person name="Feng B."/>
            <person name="Zhu X."/>
            <person name="Liu R."/>
            <person name="Schnable J.C."/>
            <person name="Zhu J.-K."/>
            <person name="Zhang H."/>
        </authorList>
    </citation>
    <scope>NUCLEOTIDE SEQUENCE [LARGE SCALE GENOMIC DNA]</scope>
</reference>
<gene>
    <name evidence="10" type="ORF">C2845_PM11G29500</name>
</gene>
<evidence type="ECO:0000256" key="6">
    <source>
        <dbReference type="ARBA" id="ARBA00037450"/>
    </source>
</evidence>
<evidence type="ECO:0000256" key="2">
    <source>
        <dbReference type="ARBA" id="ARBA00022670"/>
    </source>
</evidence>
<dbReference type="EC" id="3.4.19.12" evidence="7"/>
<name>A0A3L6RUH6_PANMI</name>
<evidence type="ECO:0000313" key="11">
    <source>
        <dbReference type="Proteomes" id="UP000275267"/>
    </source>
</evidence>
<dbReference type="STRING" id="4540.A0A3L6RUH6"/>
<comment type="catalytic activity">
    <reaction evidence="7">
        <text>Thiol-dependent hydrolysis of ester, thioester, amide, peptide and isopeptide bonds formed by the C-terminal Gly of ubiquitin (a 76-residue protein attached to proteins as an intracellular targeting signal).</text>
        <dbReference type="EC" id="3.4.19.12"/>
    </reaction>
</comment>
<dbReference type="InterPro" id="IPR001394">
    <property type="entry name" value="Peptidase_C19_UCH"/>
</dbReference>
<evidence type="ECO:0000256" key="7">
    <source>
        <dbReference type="RuleBase" id="RU366025"/>
    </source>
</evidence>
<dbReference type="OrthoDB" id="420187at2759"/>
<feature type="domain" description="USP" evidence="9">
    <location>
        <begin position="202"/>
        <end position="506"/>
    </location>
</feature>
<sequence>MAVQDGAAGQSPLDSAPGVSNENGDENTAQRQPFFSMCQPIRSVSYSNSWVSICAPAANENDHNSGLNSMADDHVLITSAFLGSEQPQPEGISGTVDGDSKPRSPHPINKEASLVQDAMEMEQSVDEIDVPHGEIGEQPEPLSTEQPDSIDGLDLWDDKDNQKPFPLNSDQCNSNIGETCDAEDKQFPSSFSYRRQPQSVGAGLSNMGNTCFLNATLQCITHTVPLFLKLRSTDHSTPCSCMVCMIQTVGNLQIIKMDSVLSVPLKNMSMNQFEELSSDFRPGQQEDAHEFLRCLLDNLHKCTLDPMSKGKGSSFDEESIVKEIFGGQLKSQLSCCECRHSTETFEPFLDLSLEIDQVDRLEDALKSFTKVEQIGDSEDKLTCEGCNAQVCKNKQLKLHRAPDVIAFHLKRFTTLDNSVEKIDKHVSYPLEVDLKPFHSNLDTSGGLKYDLYGVVEHSGLPNYGHYVCSIRSSPSTWYLMNDSHVDSITDEIALKQEAYILFYVRQGKFPWFSSLLEGKDALHAENTHGASPVSVLENIDANCSTSGGGSSSNSGDKLEARQLEESEKDETSQYKASFCPEEPSKRSSLGASNINNTRDEISPPRPSLQDDAIRCPRSVETTNQNMPSTPLRSKRSFSRNEFDVFEYEDYDDEETPLLPDLKFPTKAKKTKAASASKAVKGPCIDQNVQLGAGIRVEVSCRVAKGMTEQHKRLEGRTAALHRFVKFVKPAIRLRITEDSFGVALATMGGPGKFTVLFNRVERLTG</sequence>
<dbReference type="InterPro" id="IPR028889">
    <property type="entry name" value="USP"/>
</dbReference>
<evidence type="ECO:0000259" key="9">
    <source>
        <dbReference type="PROSITE" id="PS50235"/>
    </source>
</evidence>
<dbReference type="Proteomes" id="UP000275267">
    <property type="component" value="Unassembled WGS sequence"/>
</dbReference>
<dbReference type="GO" id="GO:0006508">
    <property type="term" value="P:proteolysis"/>
    <property type="evidence" value="ECO:0007669"/>
    <property type="project" value="UniProtKB-KW"/>
</dbReference>
<dbReference type="PROSITE" id="PS00972">
    <property type="entry name" value="USP_1"/>
    <property type="match status" value="1"/>
</dbReference>
<proteinExistence type="inferred from homology"/>
<dbReference type="GO" id="GO:0005829">
    <property type="term" value="C:cytosol"/>
    <property type="evidence" value="ECO:0007669"/>
    <property type="project" value="TreeGrafter"/>
</dbReference>
<dbReference type="GO" id="GO:0004843">
    <property type="term" value="F:cysteine-type deubiquitinase activity"/>
    <property type="evidence" value="ECO:0007669"/>
    <property type="project" value="UniProtKB-UniRule"/>
</dbReference>
<feature type="region of interest" description="Disordered" evidence="8">
    <location>
        <begin position="542"/>
        <end position="611"/>
    </location>
</feature>
<evidence type="ECO:0000256" key="3">
    <source>
        <dbReference type="ARBA" id="ARBA00022786"/>
    </source>
</evidence>
<evidence type="ECO:0000256" key="8">
    <source>
        <dbReference type="SAM" id="MobiDB-lite"/>
    </source>
</evidence>
<evidence type="ECO:0000256" key="5">
    <source>
        <dbReference type="ARBA" id="ARBA00022807"/>
    </source>
</evidence>
<feature type="compositionally biased region" description="Polar residues" evidence="8">
    <location>
        <begin position="18"/>
        <end position="28"/>
    </location>
</feature>
<dbReference type="PANTHER" id="PTHR24006:SF747">
    <property type="entry name" value="UBIQUITIN CARBOXYL-TERMINAL HYDROLASE 20"/>
    <property type="match status" value="1"/>
</dbReference>
<dbReference type="Gene3D" id="3.90.70.10">
    <property type="entry name" value="Cysteine proteinases"/>
    <property type="match status" value="1"/>
</dbReference>
<dbReference type="FunFam" id="3.90.70.10:FF:000116">
    <property type="entry name" value="Ubiquitin carboxyl-terminal hydrolase 20"/>
    <property type="match status" value="1"/>
</dbReference>
<comment type="similarity">
    <text evidence="1 7">Belongs to the peptidase C19 family.</text>
</comment>
<evidence type="ECO:0000313" key="10">
    <source>
        <dbReference type="EMBL" id="RLN08637.1"/>
    </source>
</evidence>
<dbReference type="Pfam" id="PF00443">
    <property type="entry name" value="UCH"/>
    <property type="match status" value="1"/>
</dbReference>
<feature type="region of interest" description="Disordered" evidence="8">
    <location>
        <begin position="1"/>
        <end position="28"/>
    </location>
</feature>
<dbReference type="EMBL" id="PQIB02000007">
    <property type="protein sequence ID" value="RLN08637.1"/>
    <property type="molecule type" value="Genomic_DNA"/>
</dbReference>
<dbReference type="InterPro" id="IPR038765">
    <property type="entry name" value="Papain-like_cys_pep_sf"/>
</dbReference>
<dbReference type="InterPro" id="IPR018200">
    <property type="entry name" value="USP_CS"/>
</dbReference>
<feature type="compositionally biased region" description="Basic and acidic residues" evidence="8">
    <location>
        <begin position="556"/>
        <end position="572"/>
    </location>
</feature>
<keyword evidence="2 7" id="KW-0645">Protease</keyword>
<keyword evidence="5 7" id="KW-0788">Thiol protease</keyword>
<protein>
    <recommendedName>
        <fullName evidence="7">Ubiquitin carboxyl-terminal hydrolase</fullName>
        <ecNumber evidence="7">3.4.19.12</ecNumber>
    </recommendedName>
</protein>
<dbReference type="PROSITE" id="PS50235">
    <property type="entry name" value="USP_3"/>
    <property type="match status" value="1"/>
</dbReference>
<feature type="region of interest" description="Disordered" evidence="8">
    <location>
        <begin position="132"/>
        <end position="153"/>
    </location>
</feature>